<feature type="compositionally biased region" description="Acidic residues" evidence="1">
    <location>
        <begin position="229"/>
        <end position="239"/>
    </location>
</feature>
<gene>
    <name evidence="2" type="ORF">GF068_10245</name>
</gene>
<dbReference type="AlphaFoldDB" id="A0A6N7PQ27"/>
<evidence type="ECO:0000313" key="3">
    <source>
        <dbReference type="Proteomes" id="UP000440224"/>
    </source>
</evidence>
<comment type="caution">
    <text evidence="2">The sequence shown here is derived from an EMBL/GenBank/DDBJ whole genome shotgun (WGS) entry which is preliminary data.</text>
</comment>
<accession>A0A6N7PQ27</accession>
<evidence type="ECO:0000313" key="2">
    <source>
        <dbReference type="EMBL" id="MRG92305.1"/>
    </source>
</evidence>
<name>A0A6N7PQ27_9BACT</name>
<reference evidence="2 3" key="1">
    <citation type="submission" date="2019-10" db="EMBL/GenBank/DDBJ databases">
        <title>A soil myxobacterium in the family Polyangiaceae.</title>
        <authorList>
            <person name="Li Y."/>
            <person name="Wang J."/>
        </authorList>
    </citation>
    <scope>NUCLEOTIDE SEQUENCE [LARGE SCALE GENOMIC DNA]</scope>
    <source>
        <strain evidence="2 3">DSM 14734</strain>
    </source>
</reference>
<sequence>MNAPLIVTNTLPSKSFNTITQLGLKALNLALVHNAALGPRLPQGLVDGLIIDIEKLGEAVPGAKFAQGEAVAATSAQNVALESGHAQVKQIRAAIRRAKAPVDVKRAYGIGQKVNKTNVRDVQVAIQHILERAEKAPDEATSLGIVPKDIAKLKQSLAAITQADAQQEQKRATAPGTTRARNRTANRILAAVARIEGAGRIEFEDDPAILAEFEALGAGTRGKKKGDAENEEGEADPAG</sequence>
<dbReference type="Proteomes" id="UP000440224">
    <property type="component" value="Unassembled WGS sequence"/>
</dbReference>
<dbReference type="OrthoDB" id="5528906at2"/>
<proteinExistence type="predicted"/>
<dbReference type="RefSeq" id="WP_153819197.1">
    <property type="nucleotide sequence ID" value="NZ_WJIE01000003.1"/>
</dbReference>
<dbReference type="EMBL" id="WJIE01000003">
    <property type="protein sequence ID" value="MRG92305.1"/>
    <property type="molecule type" value="Genomic_DNA"/>
</dbReference>
<organism evidence="2 3">
    <name type="scientific">Polyangium spumosum</name>
    <dbReference type="NCBI Taxonomy" id="889282"/>
    <lineage>
        <taxon>Bacteria</taxon>
        <taxon>Pseudomonadati</taxon>
        <taxon>Myxococcota</taxon>
        <taxon>Polyangia</taxon>
        <taxon>Polyangiales</taxon>
        <taxon>Polyangiaceae</taxon>
        <taxon>Polyangium</taxon>
    </lineage>
</organism>
<protein>
    <submittedName>
        <fullName evidence="2">Uncharacterized protein</fullName>
    </submittedName>
</protein>
<evidence type="ECO:0000256" key="1">
    <source>
        <dbReference type="SAM" id="MobiDB-lite"/>
    </source>
</evidence>
<keyword evidence="3" id="KW-1185">Reference proteome</keyword>
<feature type="region of interest" description="Disordered" evidence="1">
    <location>
        <begin position="216"/>
        <end position="239"/>
    </location>
</feature>